<organism evidence="4 5">
    <name type="scientific">Ridgeia piscesae</name>
    <name type="common">Tubeworm</name>
    <dbReference type="NCBI Taxonomy" id="27915"/>
    <lineage>
        <taxon>Eukaryota</taxon>
        <taxon>Metazoa</taxon>
        <taxon>Spiralia</taxon>
        <taxon>Lophotrochozoa</taxon>
        <taxon>Annelida</taxon>
        <taxon>Polychaeta</taxon>
        <taxon>Sedentaria</taxon>
        <taxon>Canalipalpata</taxon>
        <taxon>Sabellida</taxon>
        <taxon>Siboglinidae</taxon>
        <taxon>Ridgeia</taxon>
    </lineage>
</organism>
<comment type="caution">
    <text evidence="4">The sequence shown here is derived from an EMBL/GenBank/DDBJ whole genome shotgun (WGS) entry which is preliminary data.</text>
</comment>
<dbReference type="GO" id="GO:0005737">
    <property type="term" value="C:cytoplasm"/>
    <property type="evidence" value="ECO:0007669"/>
    <property type="project" value="TreeGrafter"/>
</dbReference>
<dbReference type="EMBL" id="JAODUO010001159">
    <property type="protein sequence ID" value="KAK2170193.1"/>
    <property type="molecule type" value="Genomic_DNA"/>
</dbReference>
<dbReference type="Pfam" id="PF00106">
    <property type="entry name" value="adh_short"/>
    <property type="match status" value="1"/>
</dbReference>
<evidence type="ECO:0000256" key="3">
    <source>
        <dbReference type="RuleBase" id="RU000363"/>
    </source>
</evidence>
<reference evidence="4" key="1">
    <citation type="journal article" date="2023" name="Mol. Biol. Evol.">
        <title>Third-Generation Sequencing Reveals the Adaptive Role of the Epigenome in Three Deep-Sea Polychaetes.</title>
        <authorList>
            <person name="Perez M."/>
            <person name="Aroh O."/>
            <person name="Sun Y."/>
            <person name="Lan Y."/>
            <person name="Juniper S.K."/>
            <person name="Young C.R."/>
            <person name="Angers B."/>
            <person name="Qian P.Y."/>
        </authorList>
    </citation>
    <scope>NUCLEOTIDE SEQUENCE</scope>
    <source>
        <strain evidence="4">R07B-5</strain>
    </source>
</reference>
<dbReference type="CDD" id="cd05325">
    <property type="entry name" value="carb_red_sniffer_like_SDR_c"/>
    <property type="match status" value="1"/>
</dbReference>
<dbReference type="PRINTS" id="PR00081">
    <property type="entry name" value="GDHRDH"/>
</dbReference>
<dbReference type="InterPro" id="IPR036291">
    <property type="entry name" value="NAD(P)-bd_dom_sf"/>
</dbReference>
<evidence type="ECO:0000313" key="5">
    <source>
        <dbReference type="Proteomes" id="UP001209878"/>
    </source>
</evidence>
<dbReference type="GO" id="GO:0016491">
    <property type="term" value="F:oxidoreductase activity"/>
    <property type="evidence" value="ECO:0007669"/>
    <property type="project" value="UniProtKB-KW"/>
</dbReference>
<keyword evidence="2" id="KW-0560">Oxidoreductase</keyword>
<dbReference type="SUPFAM" id="SSF51735">
    <property type="entry name" value="NAD(P)-binding Rossmann-fold domains"/>
    <property type="match status" value="1"/>
</dbReference>
<comment type="similarity">
    <text evidence="3">Belongs to the short-chain dehydrogenases/reductases (SDR) family.</text>
</comment>
<dbReference type="PRINTS" id="PR00080">
    <property type="entry name" value="SDRFAMILY"/>
</dbReference>
<evidence type="ECO:0000256" key="2">
    <source>
        <dbReference type="ARBA" id="ARBA00023002"/>
    </source>
</evidence>
<proteinExistence type="inferred from homology"/>
<dbReference type="AlphaFoldDB" id="A0AAD9KEJ5"/>
<evidence type="ECO:0000256" key="1">
    <source>
        <dbReference type="ARBA" id="ARBA00022857"/>
    </source>
</evidence>
<evidence type="ECO:0008006" key="6">
    <source>
        <dbReference type="Google" id="ProtNLM"/>
    </source>
</evidence>
<keyword evidence="5" id="KW-1185">Reference proteome</keyword>
<dbReference type="InterPro" id="IPR002347">
    <property type="entry name" value="SDR_fam"/>
</dbReference>
<keyword evidence="1" id="KW-0521">NADP</keyword>
<dbReference type="PANTHER" id="PTHR43544:SF7">
    <property type="entry name" value="NADB-LER2"/>
    <property type="match status" value="1"/>
</dbReference>
<dbReference type="InterPro" id="IPR051468">
    <property type="entry name" value="Fungal_SecMetab_SDRs"/>
</dbReference>
<dbReference type="PANTHER" id="PTHR43544">
    <property type="entry name" value="SHORT-CHAIN DEHYDROGENASE/REDUCTASE"/>
    <property type="match status" value="1"/>
</dbReference>
<sequence>MLNPRSVLITGANRGIGLELTRQLLRLTDPPEHVFATCRHPESATELKIIASANPSVHILKLDVTQHDHYDDVISAVQTCLNGAGLNLLINNAGIGLRESSDFLHVTAQNMRDAFETNALAPLMLSKAFFPLLKMAVGPNEAETSMSCSRAAIINISSKKGSCSTNTKLRMYRSPAQDGAVKGDFGGGRYPYRTSKATLNMVTSNMAVDLKRHGILSVALHPGWVRTTLGGPDAPIDVRHSVEGLITVMGSLNEDSTGTFHDYEGVDIEW</sequence>
<gene>
    <name evidence="4" type="ORF">NP493_1161g00000</name>
</gene>
<name>A0AAD9KEJ5_RIDPI</name>
<evidence type="ECO:0000313" key="4">
    <source>
        <dbReference type="EMBL" id="KAK2170193.1"/>
    </source>
</evidence>
<dbReference type="Proteomes" id="UP001209878">
    <property type="component" value="Unassembled WGS sequence"/>
</dbReference>
<accession>A0AAD9KEJ5</accession>
<dbReference type="Gene3D" id="3.40.50.720">
    <property type="entry name" value="NAD(P)-binding Rossmann-like Domain"/>
    <property type="match status" value="1"/>
</dbReference>
<protein>
    <recommendedName>
        <fullName evidence="6">C-factor</fullName>
    </recommendedName>
</protein>